<dbReference type="GO" id="GO:0016787">
    <property type="term" value="F:hydrolase activity"/>
    <property type="evidence" value="ECO:0007669"/>
    <property type="project" value="UniProtKB-KW"/>
</dbReference>
<dbReference type="GO" id="GO:0046872">
    <property type="term" value="F:metal ion binding"/>
    <property type="evidence" value="ECO:0007669"/>
    <property type="project" value="UniProtKB-KW"/>
</dbReference>
<dbReference type="InterPro" id="IPR050072">
    <property type="entry name" value="Peptidase_M20A"/>
</dbReference>
<dbReference type="SUPFAM" id="SSF55031">
    <property type="entry name" value="Bacterial exopeptidase dimerisation domain"/>
    <property type="match status" value="1"/>
</dbReference>
<reference evidence="6 7" key="1">
    <citation type="submission" date="2018-07" db="EMBL/GenBank/DDBJ databases">
        <title>High-quality-draft genome sequence of Gaiella occulta.</title>
        <authorList>
            <person name="Severino R."/>
            <person name="Froufe H.J.C."/>
            <person name="Rainey F.A."/>
            <person name="Barroso C."/>
            <person name="Albuquerque L."/>
            <person name="Lobo-Da-Cunha A."/>
            <person name="Da Costa M.S."/>
            <person name="Egas C."/>
        </authorList>
    </citation>
    <scope>NUCLEOTIDE SEQUENCE [LARGE SCALE GENOMIC DNA]</scope>
    <source>
        <strain evidence="6 7">F2-233</strain>
    </source>
</reference>
<name>A0A7M2YYV3_9ACTN</name>
<dbReference type="Pfam" id="PF01546">
    <property type="entry name" value="Peptidase_M20"/>
    <property type="match status" value="1"/>
</dbReference>
<evidence type="ECO:0000256" key="3">
    <source>
        <dbReference type="ARBA" id="ARBA00022801"/>
    </source>
</evidence>
<keyword evidence="4" id="KW-0862">Zinc</keyword>
<gene>
    <name evidence="6" type="ORF">Gocc_1068</name>
</gene>
<evidence type="ECO:0000256" key="2">
    <source>
        <dbReference type="ARBA" id="ARBA00022723"/>
    </source>
</evidence>
<comment type="cofactor">
    <cofactor evidence="1">
        <name>Zn(2+)</name>
        <dbReference type="ChEBI" id="CHEBI:29105"/>
    </cofactor>
</comment>
<reference evidence="7" key="2">
    <citation type="journal article" date="2019" name="MicrobiologyOpen">
        <title>High-quality draft genome sequence of Gaiella occulta isolated from a 150 meter deep mineral water borehole and comparison with the genome sequences of other deep-branching lineages of the phylum Actinobacteria.</title>
        <authorList>
            <person name="Severino R."/>
            <person name="Froufe H.J.C."/>
            <person name="Barroso C."/>
            <person name="Albuquerque L."/>
            <person name="Lobo-da-Cunha A."/>
            <person name="da Costa M.S."/>
            <person name="Egas C."/>
        </authorList>
    </citation>
    <scope>NUCLEOTIDE SEQUENCE [LARGE SCALE GENOMIC DNA]</scope>
    <source>
        <strain evidence="7">F2-233</strain>
    </source>
</reference>
<dbReference type="InterPro" id="IPR001261">
    <property type="entry name" value="ArgE/DapE_CS"/>
</dbReference>
<organism evidence="6 7">
    <name type="scientific">Gaiella occulta</name>
    <dbReference type="NCBI Taxonomy" id="1002870"/>
    <lineage>
        <taxon>Bacteria</taxon>
        <taxon>Bacillati</taxon>
        <taxon>Actinomycetota</taxon>
        <taxon>Thermoleophilia</taxon>
        <taxon>Gaiellales</taxon>
        <taxon>Gaiellaceae</taxon>
        <taxon>Gaiella</taxon>
    </lineage>
</organism>
<feature type="domain" description="Peptidase M20 dimerisation" evidence="5">
    <location>
        <begin position="196"/>
        <end position="305"/>
    </location>
</feature>
<dbReference type="InterPro" id="IPR002933">
    <property type="entry name" value="Peptidase_M20"/>
</dbReference>
<comment type="caution">
    <text evidence="6">The sequence shown here is derived from an EMBL/GenBank/DDBJ whole genome shotgun (WGS) entry which is preliminary data.</text>
</comment>
<proteinExistence type="predicted"/>
<evidence type="ECO:0000256" key="1">
    <source>
        <dbReference type="ARBA" id="ARBA00001947"/>
    </source>
</evidence>
<keyword evidence="3" id="KW-0378">Hydrolase</keyword>
<keyword evidence="2" id="KW-0479">Metal-binding</keyword>
<dbReference type="PROSITE" id="PS00758">
    <property type="entry name" value="ARGE_DAPE_CPG2_1"/>
    <property type="match status" value="1"/>
</dbReference>
<accession>A0A7M2YYV3</accession>
<evidence type="ECO:0000313" key="6">
    <source>
        <dbReference type="EMBL" id="RDI75270.1"/>
    </source>
</evidence>
<evidence type="ECO:0000313" key="7">
    <source>
        <dbReference type="Proteomes" id="UP000254134"/>
    </source>
</evidence>
<dbReference type="SUPFAM" id="SSF53187">
    <property type="entry name" value="Zn-dependent exopeptidases"/>
    <property type="match status" value="1"/>
</dbReference>
<dbReference type="InterPro" id="IPR011650">
    <property type="entry name" value="Peptidase_M20_dimer"/>
</dbReference>
<dbReference type="RefSeq" id="WP_114795490.1">
    <property type="nucleotide sequence ID" value="NZ_QQZY01000002.1"/>
</dbReference>
<dbReference type="EMBL" id="QQZY01000002">
    <property type="protein sequence ID" value="RDI75270.1"/>
    <property type="molecule type" value="Genomic_DNA"/>
</dbReference>
<dbReference type="OrthoDB" id="7055905at2"/>
<dbReference type="InterPro" id="IPR036264">
    <property type="entry name" value="Bact_exopeptidase_dim_dom"/>
</dbReference>
<keyword evidence="7" id="KW-1185">Reference proteome</keyword>
<evidence type="ECO:0000256" key="4">
    <source>
        <dbReference type="ARBA" id="ARBA00022833"/>
    </source>
</evidence>
<dbReference type="AlphaFoldDB" id="A0A7M2YYV3"/>
<dbReference type="Proteomes" id="UP000254134">
    <property type="component" value="Unassembled WGS sequence"/>
</dbReference>
<evidence type="ECO:0000259" key="5">
    <source>
        <dbReference type="Pfam" id="PF07687"/>
    </source>
</evidence>
<dbReference type="PANTHER" id="PTHR43808">
    <property type="entry name" value="ACETYLORNITHINE DEACETYLASE"/>
    <property type="match status" value="1"/>
</dbReference>
<sequence>MTIPTVSIDRDRLVATAGRMIDVHSFTGDEEGMAELMATLYDEAGLRTQWQQVEDGRANALGIWQGAGGGKSLMFNGHMDTSYSGREEWLRGVPGFQPRHFVEDGRLYGLGISNMKGALACYVEAVRALQEAGVRLRGDLMIAAVCGEIEKTQYGHDAQGAQYRGYAAGTRYLVCHGGVADMCLLGEPTEGKVVLGHFGALWLRIRVHGNFIHTAFSEGKRGLNSILRMHEVLAAVREWIPTWEDDAENAYRGAKAIVNVGAIGGGFGWRVSRTPHHTDLFLDVRVPPTKAMAVARRQVLEMVRGLAERFPDYGIEGEVYVTAPGAEIEEDHELVRAIDASHAEVFGKPPGRDVTRWFSDASALTRYGIPTVNYGTSTGLMDVERGENLEIDGLVRTAETYARVAMRVCEVV</sequence>
<dbReference type="Pfam" id="PF07687">
    <property type="entry name" value="M20_dimer"/>
    <property type="match status" value="1"/>
</dbReference>
<dbReference type="Gene3D" id="3.40.630.10">
    <property type="entry name" value="Zn peptidases"/>
    <property type="match status" value="2"/>
</dbReference>
<protein>
    <submittedName>
        <fullName evidence="6">Acetylornithine deacetylase/Succinyl-diaminopimelate desuccinylase</fullName>
    </submittedName>
</protein>